<dbReference type="PANTHER" id="PTHR47406">
    <property type="entry name" value="COAGULATION FACTOR 5/8 TYPE, C-TERMINAL"/>
    <property type="match status" value="1"/>
</dbReference>
<dbReference type="EMBL" id="JBEOQB010000002">
    <property type="protein sequence ID" value="MEZ0451708.1"/>
    <property type="molecule type" value="Genomic_DNA"/>
</dbReference>
<comment type="caution">
    <text evidence="1">The sequence shown here is derived from an EMBL/GenBank/DDBJ whole genome shotgun (WGS) entry which is preliminary data.</text>
</comment>
<dbReference type="InterPro" id="IPR032287">
    <property type="entry name" value="DUF4838"/>
</dbReference>
<organism evidence="1 2">
    <name type="scientific">Sphingobacterium thalpophilum</name>
    <dbReference type="NCBI Taxonomy" id="259"/>
    <lineage>
        <taxon>Bacteria</taxon>
        <taxon>Pseudomonadati</taxon>
        <taxon>Bacteroidota</taxon>
        <taxon>Sphingobacteriia</taxon>
        <taxon>Sphingobacteriales</taxon>
        <taxon>Sphingobacteriaceae</taxon>
        <taxon>Sphingobacterium</taxon>
    </lineage>
</organism>
<protein>
    <submittedName>
        <fullName evidence="1">DUF4838 domain-containing protein</fullName>
    </submittedName>
</protein>
<sequence>MDFSKTEFLITSNGDQASSAAADYLYEHISRRIKSARRLWVTRSDYSMKDDTGARIYLEVVPDLKQDYEIKNSEHMLAIFGRDRDVLKWLSYMLIDHISQFHPIEVADLPPGYIDFEDSKGTFAFSYREPHFVPNLNEDHLGIYHTHSIDRDWGIWGHNLYKVLPEDLPADAYALIAGQRDRRQYCLSSDQIYKALESYIGDQYGDRDPKWFMIAPNDNDLACTCATCEKQGNRPGDATAANVYLLNRLAERFPEHHFFTTAYRTTKNAPQQHTKNNVGVFISTIDLPTTVDLNPADQQVLAFLNLVKQWQGKTDQLFLWNYVANFDDYLTPYPVLFRTRSQLQFFQSLGVKGIFMNGSGYDYTSFDDVKTYVLSALMINPLLPVDRLVRNYCSRFYPVTGDLLATYYLQMEGKVVKGNMDTGMYTGFREASQRYFDAEKFLTLFKELKKLVARTKGTERSRLDRLITAMSYTDLQISYSRGAAAGGFLHADGEMFTISSAIKESLERLENNQGHSGISIYKEDQGQLDRYCGEWRNLMQHPLKKNKIRGLKVQASGSSEPPKDADVLFDNVLGFGSDFHQGWFLSAEDLLIEDIRLQPFRQTQQLSIRFLVQERHRMLPPEAIELFVNDQFADRFTPADLTNDNGVMVLNKDLRITQNEKLHIKIYKNRKIKHAVIACDEIQLF</sequence>
<keyword evidence="2" id="KW-1185">Reference proteome</keyword>
<accession>A0ABV4HB49</accession>
<dbReference type="Proteomes" id="UP001566204">
    <property type="component" value="Unassembled WGS sequence"/>
</dbReference>
<dbReference type="RefSeq" id="WP_370482117.1">
    <property type="nucleotide sequence ID" value="NZ_JBEOQA010000001.1"/>
</dbReference>
<dbReference type="PANTHER" id="PTHR47406:SF2">
    <property type="entry name" value="ALPHA GLUCURONIDASE N-TERMINAL DOMAIN-CONTAINING PROTEIN"/>
    <property type="match status" value="1"/>
</dbReference>
<gene>
    <name evidence="1" type="ORF">ABTW24_08890</name>
</gene>
<evidence type="ECO:0000313" key="2">
    <source>
        <dbReference type="Proteomes" id="UP001566204"/>
    </source>
</evidence>
<dbReference type="Pfam" id="PF16126">
    <property type="entry name" value="DUF4838"/>
    <property type="match status" value="1"/>
</dbReference>
<evidence type="ECO:0000313" key="1">
    <source>
        <dbReference type="EMBL" id="MEZ0451708.1"/>
    </source>
</evidence>
<reference evidence="1 2" key="1">
    <citation type="submission" date="2024-06" db="EMBL/GenBank/DDBJ databases">
        <title>Soil Sphingobacterium thalpophilum.</title>
        <authorList>
            <person name="Yang J."/>
            <person name="Li J."/>
        </authorList>
    </citation>
    <scope>NUCLEOTIDE SEQUENCE [LARGE SCALE GENOMIC DNA]</scope>
    <source>
        <strain evidence="1 2">22g91tb</strain>
    </source>
</reference>
<name>A0ABV4HB49_9SPHI</name>
<proteinExistence type="predicted"/>